<protein>
    <recommendedName>
        <fullName evidence="1">Endonuclease/exonuclease/phosphatase domain-containing protein</fullName>
    </recommendedName>
</protein>
<evidence type="ECO:0000313" key="3">
    <source>
        <dbReference type="Proteomes" id="UP000233556"/>
    </source>
</evidence>
<dbReference type="EMBL" id="KZ506615">
    <property type="protein sequence ID" value="PKU38936.1"/>
    <property type="molecule type" value="Genomic_DNA"/>
</dbReference>
<dbReference type="GO" id="GO:0003824">
    <property type="term" value="F:catalytic activity"/>
    <property type="evidence" value="ECO:0007669"/>
    <property type="project" value="InterPro"/>
</dbReference>
<name>A0A2I0TYP4_LIMLA</name>
<gene>
    <name evidence="2" type="ORF">llap_10761</name>
</gene>
<organism evidence="2 3">
    <name type="scientific">Limosa lapponica baueri</name>
    <dbReference type="NCBI Taxonomy" id="1758121"/>
    <lineage>
        <taxon>Eukaryota</taxon>
        <taxon>Metazoa</taxon>
        <taxon>Chordata</taxon>
        <taxon>Craniata</taxon>
        <taxon>Vertebrata</taxon>
        <taxon>Euteleostomi</taxon>
        <taxon>Archelosauria</taxon>
        <taxon>Archosauria</taxon>
        <taxon>Dinosauria</taxon>
        <taxon>Saurischia</taxon>
        <taxon>Theropoda</taxon>
        <taxon>Coelurosauria</taxon>
        <taxon>Aves</taxon>
        <taxon>Neognathae</taxon>
        <taxon>Neoaves</taxon>
        <taxon>Charadriiformes</taxon>
        <taxon>Scolopacidae</taxon>
        <taxon>Limosa</taxon>
    </lineage>
</organism>
<keyword evidence="3" id="KW-1185">Reference proteome</keyword>
<reference evidence="3" key="1">
    <citation type="submission" date="2017-11" db="EMBL/GenBank/DDBJ databases">
        <authorList>
            <person name="Lima N.C."/>
            <person name="Parody-Merino A.M."/>
            <person name="Battley P.F."/>
            <person name="Fidler A.E."/>
            <person name="Prosdocimi F."/>
        </authorList>
    </citation>
    <scope>NUCLEOTIDE SEQUENCE [LARGE SCALE GENOMIC DNA]</scope>
</reference>
<reference evidence="3" key="2">
    <citation type="submission" date="2017-12" db="EMBL/GenBank/DDBJ databases">
        <title>Genome sequence of the Bar-tailed Godwit (Limosa lapponica baueri).</title>
        <authorList>
            <person name="Lima N.C.B."/>
            <person name="Parody-Merino A.M."/>
            <person name="Battley P.F."/>
            <person name="Fidler A.E."/>
            <person name="Prosdocimi F."/>
        </authorList>
    </citation>
    <scope>NUCLEOTIDE SEQUENCE [LARGE SCALE GENOMIC DNA]</scope>
</reference>
<accession>A0A2I0TYP4</accession>
<evidence type="ECO:0000259" key="1">
    <source>
        <dbReference type="Pfam" id="PF03372"/>
    </source>
</evidence>
<dbReference type="Proteomes" id="UP000233556">
    <property type="component" value="Unassembled WGS sequence"/>
</dbReference>
<proteinExistence type="predicted"/>
<dbReference type="OrthoDB" id="9393271at2759"/>
<evidence type="ECO:0000313" key="2">
    <source>
        <dbReference type="EMBL" id="PKU38936.1"/>
    </source>
</evidence>
<dbReference type="Pfam" id="PF03372">
    <property type="entry name" value="Exo_endo_phos"/>
    <property type="match status" value="1"/>
</dbReference>
<sequence>MKEVAMLYCNGETIWLWRGGGVQDGNACASPSNWGISQKNQSSHKCSLADSQDEFQKANHLKGVNGCGGSSCSPPGKPTHSTASRKCLYTRAHSTGNKQEELELHVQLWGHDLTAVTETWWDSSHDWNAVRDSYVLFRRDRPAGQGDGVALYVRERVERIELCQGVDDECVESLWVRSKGRANMGDTVLGVYYRPPDQEEKVNEAVYRQQEIASQSQALVLMGSFDYSDIWCKDSTARHTQSRRFLQCIDDPFLTQVLEEPMRRGVPLDLVLTNKEGLVGDVKAGGSFGCSDHKMVEFRILSKRSRAKSRITNLDFRRADFGLFKDLLGGIP</sequence>
<dbReference type="InterPro" id="IPR005135">
    <property type="entry name" value="Endo/exonuclease/phosphatase"/>
</dbReference>
<dbReference type="AlphaFoldDB" id="A0A2I0TYP4"/>
<dbReference type="Gene3D" id="3.60.10.10">
    <property type="entry name" value="Endonuclease/exonuclease/phosphatase"/>
    <property type="match status" value="1"/>
</dbReference>
<dbReference type="InterPro" id="IPR036691">
    <property type="entry name" value="Endo/exonu/phosph_ase_sf"/>
</dbReference>
<dbReference type="PANTHER" id="PTHR33395:SF22">
    <property type="entry name" value="REVERSE TRANSCRIPTASE DOMAIN-CONTAINING PROTEIN"/>
    <property type="match status" value="1"/>
</dbReference>
<dbReference type="GO" id="GO:0031012">
    <property type="term" value="C:extracellular matrix"/>
    <property type="evidence" value="ECO:0007669"/>
    <property type="project" value="TreeGrafter"/>
</dbReference>
<dbReference type="GO" id="GO:0007508">
    <property type="term" value="P:larval heart development"/>
    <property type="evidence" value="ECO:0007669"/>
    <property type="project" value="TreeGrafter"/>
</dbReference>
<dbReference type="PANTHER" id="PTHR33395">
    <property type="entry name" value="TRANSCRIPTASE, PUTATIVE-RELATED-RELATED"/>
    <property type="match status" value="1"/>
</dbReference>
<dbReference type="GO" id="GO:0061343">
    <property type="term" value="P:cell adhesion involved in heart morphogenesis"/>
    <property type="evidence" value="ECO:0007669"/>
    <property type="project" value="TreeGrafter"/>
</dbReference>
<feature type="domain" description="Endonuclease/exonuclease/phosphatase" evidence="1">
    <location>
        <begin position="111"/>
        <end position="293"/>
    </location>
</feature>
<dbReference type="SUPFAM" id="SSF56219">
    <property type="entry name" value="DNase I-like"/>
    <property type="match status" value="1"/>
</dbReference>